<keyword evidence="8" id="KW-0966">Cell projection</keyword>
<comment type="caution">
    <text evidence="10">The sequence shown here is derived from an EMBL/GenBank/DDBJ whole genome shotgun (WGS) entry which is preliminary data.</text>
</comment>
<evidence type="ECO:0000313" key="10">
    <source>
        <dbReference type="EMBL" id="CAE1329440.1"/>
    </source>
</evidence>
<dbReference type="SMART" id="SM00698">
    <property type="entry name" value="MORN"/>
    <property type="match status" value="10"/>
</dbReference>
<dbReference type="EMBL" id="CAHIKZ030005554">
    <property type="protein sequence ID" value="CAE1329440.1"/>
    <property type="molecule type" value="Genomic_DNA"/>
</dbReference>
<evidence type="ECO:0000256" key="2">
    <source>
        <dbReference type="ARBA" id="ARBA00004430"/>
    </source>
</evidence>
<keyword evidence="4" id="KW-0677">Repeat</keyword>
<evidence type="ECO:0000313" key="11">
    <source>
        <dbReference type="Proteomes" id="UP000597762"/>
    </source>
</evidence>
<dbReference type="GO" id="GO:0005930">
    <property type="term" value="C:axoneme"/>
    <property type="evidence" value="ECO:0007669"/>
    <property type="project" value="UniProtKB-SubCell"/>
</dbReference>
<comment type="subcellular location">
    <subcellularLocation>
        <location evidence="1">Cell projection</location>
        <location evidence="1">Cilium</location>
        <location evidence="1">Flagellum</location>
    </subcellularLocation>
    <subcellularLocation>
        <location evidence="2">Cytoplasm</location>
        <location evidence="2">Cytoskeleton</location>
        <location evidence="2">Cilium axoneme</location>
    </subcellularLocation>
</comment>
<feature type="region of interest" description="Disordered" evidence="9">
    <location>
        <begin position="841"/>
        <end position="870"/>
    </location>
</feature>
<evidence type="ECO:0000256" key="7">
    <source>
        <dbReference type="ARBA" id="ARBA00023212"/>
    </source>
</evidence>
<protein>
    <submittedName>
        <fullName evidence="10">Radial spoke head 10 homolog B</fullName>
    </submittedName>
</protein>
<organism evidence="10 11">
    <name type="scientific">Acanthosepion pharaonis</name>
    <name type="common">Pharaoh cuttlefish</name>
    <name type="synonym">Sepia pharaonis</name>
    <dbReference type="NCBI Taxonomy" id="158019"/>
    <lineage>
        <taxon>Eukaryota</taxon>
        <taxon>Metazoa</taxon>
        <taxon>Spiralia</taxon>
        <taxon>Lophotrochozoa</taxon>
        <taxon>Mollusca</taxon>
        <taxon>Cephalopoda</taxon>
        <taxon>Coleoidea</taxon>
        <taxon>Decapodiformes</taxon>
        <taxon>Sepiida</taxon>
        <taxon>Sepiina</taxon>
        <taxon>Sepiidae</taxon>
        <taxon>Acanthosepion</taxon>
    </lineage>
</organism>
<evidence type="ECO:0000256" key="1">
    <source>
        <dbReference type="ARBA" id="ARBA00004230"/>
    </source>
</evidence>
<evidence type="ECO:0000256" key="6">
    <source>
        <dbReference type="ARBA" id="ARBA00023069"/>
    </source>
</evidence>
<feature type="compositionally biased region" description="Low complexity" evidence="9">
    <location>
        <begin position="844"/>
        <end position="854"/>
    </location>
</feature>
<gene>
    <name evidence="10" type="ORF">SPHA_78911</name>
</gene>
<dbReference type="PANTHER" id="PTHR46613">
    <property type="entry name" value="RADIAL SPOKE HEAD 10 HOMOLOG B-RELATED"/>
    <property type="match status" value="1"/>
</dbReference>
<keyword evidence="5" id="KW-0282">Flagellum</keyword>
<evidence type="ECO:0000256" key="4">
    <source>
        <dbReference type="ARBA" id="ARBA00022737"/>
    </source>
</evidence>
<evidence type="ECO:0000256" key="3">
    <source>
        <dbReference type="ARBA" id="ARBA00022490"/>
    </source>
</evidence>
<name>A0A812ES05_ACAPH</name>
<keyword evidence="7" id="KW-0206">Cytoskeleton</keyword>
<proteinExistence type="predicted"/>
<keyword evidence="11" id="KW-1185">Reference proteome</keyword>
<dbReference type="OrthoDB" id="294378at2759"/>
<dbReference type="GO" id="GO:0031514">
    <property type="term" value="C:motile cilium"/>
    <property type="evidence" value="ECO:0007669"/>
    <property type="project" value="UniProtKB-SubCell"/>
</dbReference>
<dbReference type="PANTHER" id="PTHR46613:SF1">
    <property type="entry name" value="RADIAL SPOKE HEAD 10 HOMOLOG B-RELATED"/>
    <property type="match status" value="1"/>
</dbReference>
<evidence type="ECO:0000256" key="5">
    <source>
        <dbReference type="ARBA" id="ARBA00022846"/>
    </source>
</evidence>
<feature type="compositionally biased region" description="Basic and acidic residues" evidence="9">
    <location>
        <begin position="1"/>
        <end position="26"/>
    </location>
</feature>
<accession>A0A812ES05</accession>
<reference evidence="10" key="1">
    <citation type="submission" date="2021-01" db="EMBL/GenBank/DDBJ databases">
        <authorList>
            <person name="Li R."/>
            <person name="Bekaert M."/>
        </authorList>
    </citation>
    <scope>NUCLEOTIDE SEQUENCE</scope>
    <source>
        <strain evidence="10">Farmed</strain>
    </source>
</reference>
<dbReference type="Pfam" id="PF02493">
    <property type="entry name" value="MORN"/>
    <property type="match status" value="9"/>
</dbReference>
<dbReference type="SUPFAM" id="SSF82185">
    <property type="entry name" value="Histone H3 K4-specific methyltransferase SET7/9 N-terminal domain"/>
    <property type="match status" value="2"/>
</dbReference>
<dbReference type="InterPro" id="IPR003409">
    <property type="entry name" value="MORN"/>
</dbReference>
<evidence type="ECO:0000256" key="9">
    <source>
        <dbReference type="SAM" id="MobiDB-lite"/>
    </source>
</evidence>
<evidence type="ECO:0000256" key="8">
    <source>
        <dbReference type="ARBA" id="ARBA00023273"/>
    </source>
</evidence>
<keyword evidence="6" id="KW-0969">Cilium</keyword>
<dbReference type="Gene3D" id="2.20.110.10">
    <property type="entry name" value="Histone H3 K4-specific methyltransferase SET7/9 N-terminal domain"/>
    <property type="match status" value="3"/>
</dbReference>
<dbReference type="AlphaFoldDB" id="A0A812ES05"/>
<sequence>MATNTKESKGKKTKDGDKKSSKKVEEVQQPIEEEPPITEAEEIVEEEITEVDSVKEEEQTTPPVEIYDGSILTDVIIESFEGSKVNGMFEGEGFMKFIDGHTYQGHFSNGLMHGHGCYKWVDGVTYEGDFDQNHISGKGLYTYPDGSTYEGEVLDGKRHGYGVYRLKDNAMCYSGQWHMGHKYGKGHLQYDSEGISFYDGDWVNDLFHGWGKQRYQNRNEYQGMWFNNKRHIDGTMKWFSPENSKCSELYNGQWREGIQHGFGEHIWITYRLPGTQFNTRNSYIGQFVNGMKQGKGTFQYADGAKYEGEWYEDMKHGQAKFIQRTGENYIGKFENNRLPANTIIPGLPSLFYGQPFPESDSENKPEINFLLDLEELLKNYPKVDKKLELGQISKNVWRHISSLKGIYGFYSRIGCEENADNVYLMRKLQYWRFLKDCHFHHHGYTLIEMDRIIDKLKNHTNMHNPFTKILQREFIANLITLSFHIYHKQYMTAKKKFNQPRCMLDWCFSQLLKNNVFPFACQVKGHFYDELRKAMNVFEHIDKVYPIYKSLCKEQKHSSSDLCFRMRDFLFLIKDMNLINENLTIDVILKILAKDDPTVIQDGCYNLELEMTFLEFIEALVGCAEVYVTESIVESVSSFRQVTSCEFGVMTPFVQQYTPSTGINIESSSTNIIGANFTPALFPVAITEIGSSTPGGIFAKSPLSATPPQAQQTAAVSPDVESPDLSLCDNIQLSQISDTKIIDITKVPEVHVSLSKEKIENDVPVEEYGEPSSEDLDQATKKYNFWTHQIHIFFIQKFIGPAQKLLELRHIARLKAAEKLKQARIERRRAAFLAEHAVKSVKATPTSESSSPTENNIEAEQSEAGIIPTM</sequence>
<keyword evidence="3" id="KW-0963">Cytoplasm</keyword>
<feature type="region of interest" description="Disordered" evidence="9">
    <location>
        <begin position="1"/>
        <end position="39"/>
    </location>
</feature>
<dbReference type="Proteomes" id="UP000597762">
    <property type="component" value="Unassembled WGS sequence"/>
</dbReference>